<gene>
    <name evidence="1" type="ORF">N7476_005333</name>
</gene>
<accession>A0A9W9PV33</accession>
<evidence type="ECO:0000313" key="1">
    <source>
        <dbReference type="EMBL" id="KAJ5315026.1"/>
    </source>
</evidence>
<dbReference type="AlphaFoldDB" id="A0A9W9PV33"/>
<evidence type="ECO:0000313" key="2">
    <source>
        <dbReference type="Proteomes" id="UP001147746"/>
    </source>
</evidence>
<organism evidence="1 2">
    <name type="scientific">Penicillium atrosanguineum</name>
    <dbReference type="NCBI Taxonomy" id="1132637"/>
    <lineage>
        <taxon>Eukaryota</taxon>
        <taxon>Fungi</taxon>
        <taxon>Dikarya</taxon>
        <taxon>Ascomycota</taxon>
        <taxon>Pezizomycotina</taxon>
        <taxon>Eurotiomycetes</taxon>
        <taxon>Eurotiomycetidae</taxon>
        <taxon>Eurotiales</taxon>
        <taxon>Aspergillaceae</taxon>
        <taxon>Penicillium</taxon>
    </lineage>
</organism>
<reference evidence="1" key="1">
    <citation type="submission" date="2022-12" db="EMBL/GenBank/DDBJ databases">
        <authorList>
            <person name="Petersen C."/>
        </authorList>
    </citation>
    <scope>NUCLEOTIDE SEQUENCE</scope>
    <source>
        <strain evidence="1">IBT 21472</strain>
    </source>
</reference>
<protein>
    <submittedName>
        <fullName evidence="1">Uncharacterized protein</fullName>
    </submittedName>
</protein>
<dbReference type="Proteomes" id="UP001147746">
    <property type="component" value="Unassembled WGS sequence"/>
</dbReference>
<name>A0A9W9PV33_9EURO</name>
<dbReference type="EMBL" id="JAPZBO010000005">
    <property type="protein sequence ID" value="KAJ5315026.1"/>
    <property type="molecule type" value="Genomic_DNA"/>
</dbReference>
<proteinExistence type="predicted"/>
<comment type="caution">
    <text evidence="1">The sequence shown here is derived from an EMBL/GenBank/DDBJ whole genome shotgun (WGS) entry which is preliminary data.</text>
</comment>
<keyword evidence="2" id="KW-1185">Reference proteome</keyword>
<sequence length="326" mass="37120">MLSCHMTRSCHNDFGGNHRYLKAMLLTPTTLAYGRSRTCRERTRFGIIDITFVNMGEALDRGLEGFLPGVHRYPYKGKDDFPNVMNYELTLPDRREFFLVTNLSQHTFEADFFNTEDKPFSHSWKEYFYDSQLLVVEMLPRVPHERASRRLSQFIMSVADANAQLSPDNLIIPDGTAAVQLGTSAKCPDESFRPLYFAHQAFPTVIVETAFTESPQKLEQDARRWVTQSNGQVTVITVHLEESTERIVLQRWVLANGSPVRRQETTITNVRGARRNEGASVQITNAPFIIPYQELLARAPRSSNGRDISIDVMALGLLCEQVWASQ</sequence>
<reference evidence="1" key="2">
    <citation type="journal article" date="2023" name="IMA Fungus">
        <title>Comparative genomic study of the Penicillium genus elucidates a diverse pangenome and 15 lateral gene transfer events.</title>
        <authorList>
            <person name="Petersen C."/>
            <person name="Sorensen T."/>
            <person name="Nielsen M.R."/>
            <person name="Sondergaard T.E."/>
            <person name="Sorensen J.L."/>
            <person name="Fitzpatrick D.A."/>
            <person name="Frisvad J.C."/>
            <person name="Nielsen K.L."/>
        </authorList>
    </citation>
    <scope>NUCLEOTIDE SEQUENCE</scope>
    <source>
        <strain evidence="1">IBT 21472</strain>
    </source>
</reference>